<dbReference type="RefSeq" id="WP_087183194.1">
    <property type="nucleotide sequence ID" value="NZ_JAUDCL010000019.1"/>
</dbReference>
<feature type="signal peptide" evidence="1">
    <location>
        <begin position="1"/>
        <end position="19"/>
    </location>
</feature>
<evidence type="ECO:0000256" key="1">
    <source>
        <dbReference type="SAM" id="SignalP"/>
    </source>
</evidence>
<gene>
    <name evidence="2" type="ORF">QUW08_10515</name>
</gene>
<keyword evidence="1" id="KW-0732">Signal</keyword>
<feature type="chain" id="PRO_5046076869" evidence="1">
    <location>
        <begin position="20"/>
        <end position="153"/>
    </location>
</feature>
<name>A0ABT7USI2_9FIRM</name>
<proteinExistence type="predicted"/>
<sequence length="153" mass="16399">MNRKTIGSAAFVMAVMALAAVLVLTSRADRQTGSILIGVPAGAGENSLEADFTLSKPLEDEEERSTVTFALLNGQYSEEDPESLGPADAVLWMDAEGRPEAPFQYRARVWLTEEEVLVKTDGGEVRRVSGADGQALAGLVRESTAPYAQPRTD</sequence>
<evidence type="ECO:0000313" key="3">
    <source>
        <dbReference type="Proteomes" id="UP001529380"/>
    </source>
</evidence>
<comment type="caution">
    <text evidence="2">The sequence shown here is derived from an EMBL/GenBank/DDBJ whole genome shotgun (WGS) entry which is preliminary data.</text>
</comment>
<dbReference type="EMBL" id="JAUDCL010000019">
    <property type="protein sequence ID" value="MDM8201715.1"/>
    <property type="molecule type" value="Genomic_DNA"/>
</dbReference>
<evidence type="ECO:0000313" key="2">
    <source>
        <dbReference type="EMBL" id="MDM8201715.1"/>
    </source>
</evidence>
<dbReference type="Proteomes" id="UP001529380">
    <property type="component" value="Unassembled WGS sequence"/>
</dbReference>
<keyword evidence="3" id="KW-1185">Reference proteome</keyword>
<accession>A0ABT7USI2</accession>
<reference evidence="2 3" key="1">
    <citation type="submission" date="2023-06" db="EMBL/GenBank/DDBJ databases">
        <title>Identification and characterization of horizontal gene transfer across gut microbiota members of farm animals based on homology search.</title>
        <authorList>
            <person name="Schwarzerova J."/>
            <person name="Nykrynova M."/>
            <person name="Jureckova K."/>
            <person name="Cejkova D."/>
            <person name="Rychlik I."/>
        </authorList>
    </citation>
    <scope>NUCLEOTIDE SEQUENCE [LARGE SCALE GENOMIC DNA]</scope>
    <source>
        <strain evidence="2 3">ET340</strain>
    </source>
</reference>
<organism evidence="2 3">
    <name type="scientific">Allofournierella massiliensis</name>
    <dbReference type="NCBI Taxonomy" id="1650663"/>
    <lineage>
        <taxon>Bacteria</taxon>
        <taxon>Bacillati</taxon>
        <taxon>Bacillota</taxon>
        <taxon>Clostridia</taxon>
        <taxon>Eubacteriales</taxon>
        <taxon>Oscillospiraceae</taxon>
        <taxon>Allofournierella</taxon>
    </lineage>
</organism>
<protein>
    <submittedName>
        <fullName evidence="2">Uncharacterized protein</fullName>
    </submittedName>
</protein>